<keyword evidence="4" id="KW-1185">Reference proteome</keyword>
<reference evidence="3 4" key="1">
    <citation type="submission" date="2013-02" db="EMBL/GenBank/DDBJ databases">
        <title>Whole genome shotgun sequence of Gordonia malaquae NBRC 108250.</title>
        <authorList>
            <person name="Yoshida I."/>
            <person name="Hosoyama A."/>
            <person name="Tsuchikane K."/>
            <person name="Ando Y."/>
            <person name="Baba S."/>
            <person name="Ohji S."/>
            <person name="Hamada M."/>
            <person name="Tamura T."/>
            <person name="Yamazoe A."/>
            <person name="Yamazaki S."/>
            <person name="Fujita N."/>
        </authorList>
    </citation>
    <scope>NUCLEOTIDE SEQUENCE [LARGE SCALE GENOMIC DNA]</scope>
    <source>
        <strain evidence="3 4">NBRC 108250</strain>
    </source>
</reference>
<gene>
    <name evidence="3" type="ORF">GM1_024_00110</name>
</gene>
<comment type="caution">
    <text evidence="3">The sequence shown here is derived from an EMBL/GenBank/DDBJ whole genome shotgun (WGS) entry which is preliminary data.</text>
</comment>
<dbReference type="Pfam" id="PF00561">
    <property type="entry name" value="Abhydrolase_1"/>
    <property type="match status" value="1"/>
</dbReference>
<accession>M3VBU9</accession>
<dbReference type="InterPro" id="IPR000073">
    <property type="entry name" value="AB_hydrolase_1"/>
</dbReference>
<evidence type="ECO:0000256" key="1">
    <source>
        <dbReference type="ARBA" id="ARBA00022801"/>
    </source>
</evidence>
<dbReference type="Proteomes" id="UP000035009">
    <property type="component" value="Unassembled WGS sequence"/>
</dbReference>
<dbReference type="InterPro" id="IPR000639">
    <property type="entry name" value="Epox_hydrolase-like"/>
</dbReference>
<dbReference type="SUPFAM" id="SSF53474">
    <property type="entry name" value="alpha/beta-Hydrolases"/>
    <property type="match status" value="1"/>
</dbReference>
<evidence type="ECO:0000259" key="2">
    <source>
        <dbReference type="Pfam" id="PF00561"/>
    </source>
</evidence>
<dbReference type="PRINTS" id="PR00412">
    <property type="entry name" value="EPOXHYDRLASE"/>
</dbReference>
<dbReference type="InterPro" id="IPR029058">
    <property type="entry name" value="AB_hydrolase_fold"/>
</dbReference>
<dbReference type="EMBL" id="BAOP01000024">
    <property type="protein sequence ID" value="GAC80893.1"/>
    <property type="molecule type" value="Genomic_DNA"/>
</dbReference>
<dbReference type="STRING" id="410332.SAMN04488550_2986"/>
<sequence length="278" mass="30669">MEQFTRDGLTFDVIDSGPTDGDVVLLLHGFPQTGSSWSGVSAVLNEHGFRTIAPTQRGYSPGARPRGRRAYRTSELTADAVALVEQLDRGPVHLVGHDWGAAVAWSLAASRPDLVRSFTSVSVPHPGAFISSMTRSRQLLRSWYMFAFQVPRLPEYLIRRFPDRFEAKLSSGGLTPEEAAEIRRDVLETDALTGGMNWYRAMMLGAPRDLKRRVAVPTTHVWSDADFALDRAGAELAADYVTADFRLEVFEGVSHWIPDQRPTELADVILARIASASG</sequence>
<feature type="domain" description="AB hydrolase-1" evidence="2">
    <location>
        <begin position="23"/>
        <end position="137"/>
    </location>
</feature>
<evidence type="ECO:0000313" key="4">
    <source>
        <dbReference type="Proteomes" id="UP000035009"/>
    </source>
</evidence>
<dbReference type="GO" id="GO:0016787">
    <property type="term" value="F:hydrolase activity"/>
    <property type="evidence" value="ECO:0007669"/>
    <property type="project" value="UniProtKB-KW"/>
</dbReference>
<dbReference type="RefSeq" id="WP_008380229.1">
    <property type="nucleotide sequence ID" value="NZ_BAOP01000024.1"/>
</dbReference>
<evidence type="ECO:0000313" key="3">
    <source>
        <dbReference type="EMBL" id="GAC80893.1"/>
    </source>
</evidence>
<dbReference type="OrthoDB" id="2987348at2"/>
<protein>
    <submittedName>
        <fullName evidence="3">Putative epoxide hydrolase</fullName>
    </submittedName>
</protein>
<keyword evidence="1 3" id="KW-0378">Hydrolase</keyword>
<organism evidence="3 4">
    <name type="scientific">Gordonia malaquae NBRC 108250</name>
    <dbReference type="NCBI Taxonomy" id="1223542"/>
    <lineage>
        <taxon>Bacteria</taxon>
        <taxon>Bacillati</taxon>
        <taxon>Actinomycetota</taxon>
        <taxon>Actinomycetes</taxon>
        <taxon>Mycobacteriales</taxon>
        <taxon>Gordoniaceae</taxon>
        <taxon>Gordonia</taxon>
    </lineage>
</organism>
<name>M3VBU9_GORML</name>
<dbReference type="eggNOG" id="COG2267">
    <property type="taxonomic scope" value="Bacteria"/>
</dbReference>
<dbReference type="AlphaFoldDB" id="M3VBU9"/>
<dbReference type="PANTHER" id="PTHR43329">
    <property type="entry name" value="EPOXIDE HYDROLASE"/>
    <property type="match status" value="1"/>
</dbReference>
<dbReference type="Gene3D" id="3.40.50.1820">
    <property type="entry name" value="alpha/beta hydrolase"/>
    <property type="match status" value="1"/>
</dbReference>
<proteinExistence type="predicted"/>